<dbReference type="Proteomes" id="UP000645517">
    <property type="component" value="Unassembled WGS sequence"/>
</dbReference>
<evidence type="ECO:0000313" key="1">
    <source>
        <dbReference type="EMBL" id="GGN42799.1"/>
    </source>
</evidence>
<proteinExistence type="predicted"/>
<gene>
    <name evidence="1" type="ORF">GCM10010842_29590</name>
</gene>
<comment type="caution">
    <text evidence="1">The sequence shown here is derived from an EMBL/GenBank/DDBJ whole genome shotgun (WGS) entry which is preliminary data.</text>
</comment>
<dbReference type="EMBL" id="BMOR01000016">
    <property type="protein sequence ID" value="GGN42799.1"/>
    <property type="molecule type" value="Genomic_DNA"/>
</dbReference>
<name>A0ABQ2JA82_9DEIO</name>
<evidence type="ECO:0000313" key="2">
    <source>
        <dbReference type="Proteomes" id="UP000645517"/>
    </source>
</evidence>
<dbReference type="RefSeq" id="WP_189058123.1">
    <property type="nucleotide sequence ID" value="NZ_BMOR01000016.1"/>
</dbReference>
<sequence length="105" mass="11912">MNHTDPVLLGALRVLHVVRRARCAYPPRHGPLRRLLPHARARHAQHVHAWTERTSAELRHFHPLTLRVAAQLLDFEVASLPTHARPPLQAAQHLLLTLSLARGRP</sequence>
<evidence type="ECO:0008006" key="3">
    <source>
        <dbReference type="Google" id="ProtNLM"/>
    </source>
</evidence>
<reference evidence="2" key="1">
    <citation type="journal article" date="2019" name="Int. J. Syst. Evol. Microbiol.">
        <title>The Global Catalogue of Microorganisms (GCM) 10K type strain sequencing project: providing services to taxonomists for standard genome sequencing and annotation.</title>
        <authorList>
            <consortium name="The Broad Institute Genomics Platform"/>
            <consortium name="The Broad Institute Genome Sequencing Center for Infectious Disease"/>
            <person name="Wu L."/>
            <person name="Ma J."/>
        </authorList>
    </citation>
    <scope>NUCLEOTIDE SEQUENCE [LARGE SCALE GENOMIC DNA]</scope>
    <source>
        <strain evidence="2">JCM 16918</strain>
    </source>
</reference>
<protein>
    <recommendedName>
        <fullName evidence="3">Secreted protein</fullName>
    </recommendedName>
</protein>
<keyword evidence="2" id="KW-1185">Reference proteome</keyword>
<accession>A0ABQ2JA82</accession>
<organism evidence="1 2">
    <name type="scientific">Deinococcus daejeonensis</name>
    <dbReference type="NCBI Taxonomy" id="1007098"/>
    <lineage>
        <taxon>Bacteria</taxon>
        <taxon>Thermotogati</taxon>
        <taxon>Deinococcota</taxon>
        <taxon>Deinococci</taxon>
        <taxon>Deinococcales</taxon>
        <taxon>Deinococcaceae</taxon>
        <taxon>Deinococcus</taxon>
    </lineage>
</organism>